<dbReference type="AlphaFoldDB" id="A0A1G2BQ05"/>
<evidence type="ECO:0000256" key="1">
    <source>
        <dbReference type="ARBA" id="ARBA00022801"/>
    </source>
</evidence>
<dbReference type="Pfam" id="PF00293">
    <property type="entry name" value="NUDIX"/>
    <property type="match status" value="1"/>
</dbReference>
<evidence type="ECO:0000313" key="4">
    <source>
        <dbReference type="Proteomes" id="UP000178248"/>
    </source>
</evidence>
<sequence>MRFSFCPVCGNRLSNQKHDGETVPMCQNPSCGFIFWQNSKPCVTVLIADAQGRLLIGVRAKEPDKGKLDLPGGFLQEGEHPHDGAQREIKEELGVSIEILDHLAFVMDRYGKDGDHTLNIGVIARITDGTPSPADDVVGLEWVHPDSVPANRLAFTNNETFLKYFLQYNKSLQEKTRRAKKRTA</sequence>
<accession>A0A1G2BQ05</accession>
<dbReference type="PROSITE" id="PS51462">
    <property type="entry name" value="NUDIX"/>
    <property type="match status" value="1"/>
</dbReference>
<dbReference type="GO" id="GO:0016787">
    <property type="term" value="F:hydrolase activity"/>
    <property type="evidence" value="ECO:0007669"/>
    <property type="project" value="UniProtKB-KW"/>
</dbReference>
<dbReference type="PANTHER" id="PTHR43222">
    <property type="entry name" value="NUDIX HYDROLASE 23"/>
    <property type="match status" value="1"/>
</dbReference>
<feature type="domain" description="Nudix hydrolase" evidence="2">
    <location>
        <begin position="38"/>
        <end position="169"/>
    </location>
</feature>
<evidence type="ECO:0000313" key="3">
    <source>
        <dbReference type="EMBL" id="OGY91214.1"/>
    </source>
</evidence>
<dbReference type="EMBL" id="MHKM01000025">
    <property type="protein sequence ID" value="OGY91214.1"/>
    <property type="molecule type" value="Genomic_DNA"/>
</dbReference>
<dbReference type="InterPro" id="IPR020084">
    <property type="entry name" value="NUDIX_hydrolase_CS"/>
</dbReference>
<dbReference type="PROSITE" id="PS00893">
    <property type="entry name" value="NUDIX_BOX"/>
    <property type="match status" value="1"/>
</dbReference>
<keyword evidence="1" id="KW-0378">Hydrolase</keyword>
<dbReference type="CDD" id="cd02883">
    <property type="entry name" value="NUDIX_Hydrolase"/>
    <property type="match status" value="1"/>
</dbReference>
<comment type="caution">
    <text evidence="3">The sequence shown here is derived from an EMBL/GenBank/DDBJ whole genome shotgun (WGS) entry which is preliminary data.</text>
</comment>
<evidence type="ECO:0000259" key="2">
    <source>
        <dbReference type="PROSITE" id="PS51462"/>
    </source>
</evidence>
<dbReference type="InterPro" id="IPR000086">
    <property type="entry name" value="NUDIX_hydrolase_dom"/>
</dbReference>
<dbReference type="STRING" id="1798551.A3B30_00675"/>
<dbReference type="Proteomes" id="UP000178248">
    <property type="component" value="Unassembled WGS sequence"/>
</dbReference>
<protein>
    <recommendedName>
        <fullName evidence="2">Nudix hydrolase domain-containing protein</fullName>
    </recommendedName>
</protein>
<reference evidence="3 4" key="1">
    <citation type="journal article" date="2016" name="Nat. Commun.">
        <title>Thousands of microbial genomes shed light on interconnected biogeochemical processes in an aquifer system.</title>
        <authorList>
            <person name="Anantharaman K."/>
            <person name="Brown C.T."/>
            <person name="Hug L.A."/>
            <person name="Sharon I."/>
            <person name="Castelle C.J."/>
            <person name="Probst A.J."/>
            <person name="Thomas B.C."/>
            <person name="Singh A."/>
            <person name="Wilkins M.J."/>
            <person name="Karaoz U."/>
            <person name="Brodie E.L."/>
            <person name="Williams K.H."/>
            <person name="Hubbard S.S."/>
            <person name="Banfield J.F."/>
        </authorList>
    </citation>
    <scope>NUCLEOTIDE SEQUENCE [LARGE SCALE GENOMIC DNA]</scope>
</reference>
<gene>
    <name evidence="3" type="ORF">A3B30_00675</name>
</gene>
<dbReference type="Gene3D" id="3.90.79.10">
    <property type="entry name" value="Nucleoside Triphosphate Pyrophosphohydrolase"/>
    <property type="match status" value="1"/>
</dbReference>
<proteinExistence type="predicted"/>
<name>A0A1G2BQ05_9BACT</name>
<dbReference type="InterPro" id="IPR015797">
    <property type="entry name" value="NUDIX_hydrolase-like_dom_sf"/>
</dbReference>
<dbReference type="SUPFAM" id="SSF55811">
    <property type="entry name" value="Nudix"/>
    <property type="match status" value="1"/>
</dbReference>
<dbReference type="PANTHER" id="PTHR43222:SF2">
    <property type="entry name" value="NUDIX HYDROLASE 23, CHLOROPLASTIC"/>
    <property type="match status" value="1"/>
</dbReference>
<organism evidence="3 4">
    <name type="scientific">Candidatus Komeilibacteria bacterium RIFCSPLOWO2_01_FULL_52_15</name>
    <dbReference type="NCBI Taxonomy" id="1798551"/>
    <lineage>
        <taxon>Bacteria</taxon>
        <taxon>Candidatus Komeiliibacteriota</taxon>
    </lineage>
</organism>